<sequence>PLGYVRLVRDRQGLRSNPRGSSRRVKFPGPRLKLCSVSPPGILFPSFPGHFHEVRPGNSPTPQGRGTFPRKGERGRATYVAHEAEATAAAR</sequence>
<dbReference type="EMBL" id="NCVQ01000004">
    <property type="protein sequence ID" value="PWZ34092.1"/>
    <property type="molecule type" value="Genomic_DNA"/>
</dbReference>
<feature type="region of interest" description="Disordered" evidence="1">
    <location>
        <begin position="54"/>
        <end position="76"/>
    </location>
</feature>
<evidence type="ECO:0000313" key="3">
    <source>
        <dbReference type="Proteomes" id="UP000251960"/>
    </source>
</evidence>
<dbReference type="Proteomes" id="UP000251960">
    <property type="component" value="Chromosome 3"/>
</dbReference>
<evidence type="ECO:0000256" key="1">
    <source>
        <dbReference type="SAM" id="MobiDB-lite"/>
    </source>
</evidence>
<organism evidence="2 3">
    <name type="scientific">Zea mays</name>
    <name type="common">Maize</name>
    <dbReference type="NCBI Taxonomy" id="4577"/>
    <lineage>
        <taxon>Eukaryota</taxon>
        <taxon>Viridiplantae</taxon>
        <taxon>Streptophyta</taxon>
        <taxon>Embryophyta</taxon>
        <taxon>Tracheophyta</taxon>
        <taxon>Spermatophyta</taxon>
        <taxon>Magnoliopsida</taxon>
        <taxon>Liliopsida</taxon>
        <taxon>Poales</taxon>
        <taxon>Poaceae</taxon>
        <taxon>PACMAD clade</taxon>
        <taxon>Panicoideae</taxon>
        <taxon>Andropogonodae</taxon>
        <taxon>Andropogoneae</taxon>
        <taxon>Tripsacinae</taxon>
        <taxon>Zea</taxon>
    </lineage>
</organism>
<reference evidence="2 3" key="1">
    <citation type="journal article" date="2018" name="Nat. Genet.">
        <title>Extensive intraspecific gene order and gene structural variations between Mo17 and other maize genomes.</title>
        <authorList>
            <person name="Sun S."/>
            <person name="Zhou Y."/>
            <person name="Chen J."/>
            <person name="Shi J."/>
            <person name="Zhao H."/>
            <person name="Zhao H."/>
            <person name="Song W."/>
            <person name="Zhang M."/>
            <person name="Cui Y."/>
            <person name="Dong X."/>
            <person name="Liu H."/>
            <person name="Ma X."/>
            <person name="Jiao Y."/>
            <person name="Wang B."/>
            <person name="Wei X."/>
            <person name="Stein J.C."/>
            <person name="Glaubitz J.C."/>
            <person name="Lu F."/>
            <person name="Yu G."/>
            <person name="Liang C."/>
            <person name="Fengler K."/>
            <person name="Li B."/>
            <person name="Rafalski A."/>
            <person name="Schnable P.S."/>
            <person name="Ware D.H."/>
            <person name="Buckler E.S."/>
            <person name="Lai J."/>
        </authorList>
    </citation>
    <scope>NUCLEOTIDE SEQUENCE [LARGE SCALE GENOMIC DNA]</scope>
    <source>
        <strain evidence="3">cv. Missouri 17</strain>
        <tissue evidence="2">Seedling</tissue>
    </source>
</reference>
<evidence type="ECO:0000313" key="2">
    <source>
        <dbReference type="EMBL" id="PWZ34092.1"/>
    </source>
</evidence>
<gene>
    <name evidence="2" type="ORF">Zm00014a_026481</name>
</gene>
<feature type="non-terminal residue" evidence="2">
    <location>
        <position position="1"/>
    </location>
</feature>
<dbReference type="AlphaFoldDB" id="A0A3L6FLL1"/>
<protein>
    <submittedName>
        <fullName evidence="2">Uncharacterized protein</fullName>
    </submittedName>
</protein>
<accession>A0A3L6FLL1</accession>
<name>A0A3L6FLL1_MAIZE</name>
<proteinExistence type="predicted"/>
<comment type="caution">
    <text evidence="2">The sequence shown here is derived from an EMBL/GenBank/DDBJ whole genome shotgun (WGS) entry which is preliminary data.</text>
</comment>